<keyword evidence="1" id="KW-0732">Signal</keyword>
<evidence type="ECO:0000313" key="3">
    <source>
        <dbReference type="Proteomes" id="UP000838412"/>
    </source>
</evidence>
<gene>
    <name evidence="2" type="primary">Hypp255</name>
    <name evidence="2" type="ORF">BLAG_LOCUS914</name>
</gene>
<dbReference type="OrthoDB" id="10023484at2759"/>
<feature type="signal peptide" evidence="1">
    <location>
        <begin position="1"/>
        <end position="24"/>
    </location>
</feature>
<accession>A0A8J9V8L9</accession>
<sequence>MMPGKVPALLFAGWIVVSFSGALALTPPIWPSSFSVTFHEKVHNIDNTPPDEENDGAWYYDYSRQRARHDHLKGQNNTFCQGRGLNLTDPHGDCRLLYVNNTDMYVHYPGDRQCCRACGPAEGCTMMPQNNLAQATNNVNDTMNGTTCIGWILPRGRYPVNQWYMTKNGTPCFHYTIPIWNPSILLISHSYTFNLDSYHVGPIPHGHLDVPSYCNTTCPHPYVPSWIPPY</sequence>
<name>A0A8J9V8L9_BRALA</name>
<dbReference type="AlphaFoldDB" id="A0A8J9V8L9"/>
<evidence type="ECO:0000313" key="2">
    <source>
        <dbReference type="EMBL" id="CAH1229853.1"/>
    </source>
</evidence>
<proteinExistence type="predicted"/>
<protein>
    <submittedName>
        <fullName evidence="2">Hypp255 protein</fullName>
    </submittedName>
</protein>
<keyword evidence="3" id="KW-1185">Reference proteome</keyword>
<organism evidence="2 3">
    <name type="scientific">Branchiostoma lanceolatum</name>
    <name type="common">Common lancelet</name>
    <name type="synonym">Amphioxus lanceolatum</name>
    <dbReference type="NCBI Taxonomy" id="7740"/>
    <lineage>
        <taxon>Eukaryota</taxon>
        <taxon>Metazoa</taxon>
        <taxon>Chordata</taxon>
        <taxon>Cephalochordata</taxon>
        <taxon>Leptocardii</taxon>
        <taxon>Amphioxiformes</taxon>
        <taxon>Branchiostomatidae</taxon>
        <taxon>Branchiostoma</taxon>
    </lineage>
</organism>
<feature type="chain" id="PRO_5035429662" evidence="1">
    <location>
        <begin position="25"/>
        <end position="230"/>
    </location>
</feature>
<dbReference type="Proteomes" id="UP000838412">
    <property type="component" value="Chromosome 1"/>
</dbReference>
<dbReference type="EMBL" id="OV696686">
    <property type="protein sequence ID" value="CAH1229853.1"/>
    <property type="molecule type" value="Genomic_DNA"/>
</dbReference>
<evidence type="ECO:0000256" key="1">
    <source>
        <dbReference type="SAM" id="SignalP"/>
    </source>
</evidence>
<reference evidence="2" key="1">
    <citation type="submission" date="2022-01" db="EMBL/GenBank/DDBJ databases">
        <authorList>
            <person name="Braso-Vives M."/>
        </authorList>
    </citation>
    <scope>NUCLEOTIDE SEQUENCE</scope>
</reference>